<evidence type="ECO:0000313" key="2">
    <source>
        <dbReference type="EMBL" id="MCY6369200.1"/>
    </source>
</evidence>
<dbReference type="InterPro" id="IPR007161">
    <property type="entry name" value="DUF364"/>
</dbReference>
<comment type="caution">
    <text evidence="2">The sequence shown here is derived from an EMBL/GenBank/DDBJ whole genome shotgun (WGS) entry which is preliminary data.</text>
</comment>
<gene>
    <name evidence="2" type="ORF">OXH55_00900</name>
</gene>
<dbReference type="EMBL" id="JAPQES010000001">
    <property type="protein sequence ID" value="MCY6369200.1"/>
    <property type="molecule type" value="Genomic_DNA"/>
</dbReference>
<protein>
    <submittedName>
        <fullName evidence="2">DUF364 domain-containing protein</fullName>
    </submittedName>
</protein>
<accession>A0ABT4CJH5</accession>
<name>A0ABT4CJH5_9CLOT</name>
<dbReference type="Gene3D" id="3.40.50.11590">
    <property type="match status" value="1"/>
</dbReference>
<keyword evidence="3" id="KW-1185">Reference proteome</keyword>
<organism evidence="2 3">
    <name type="scientific">Clostridium ganghwense</name>
    <dbReference type="NCBI Taxonomy" id="312089"/>
    <lineage>
        <taxon>Bacteria</taxon>
        <taxon>Bacillati</taxon>
        <taxon>Bacillota</taxon>
        <taxon>Clostridia</taxon>
        <taxon>Eubacteriales</taxon>
        <taxon>Clostridiaceae</taxon>
        <taxon>Clostridium</taxon>
    </lineage>
</organism>
<evidence type="ECO:0000259" key="1">
    <source>
        <dbReference type="Pfam" id="PF04016"/>
    </source>
</evidence>
<dbReference type="SUPFAM" id="SSF159713">
    <property type="entry name" value="Dhaf3308-like"/>
    <property type="match status" value="1"/>
</dbReference>
<reference evidence="2" key="1">
    <citation type="submission" date="2022-12" db="EMBL/GenBank/DDBJ databases">
        <authorList>
            <person name="Wang J."/>
        </authorList>
    </citation>
    <scope>NUCLEOTIDE SEQUENCE</scope>
    <source>
        <strain evidence="2">HY-42-06</strain>
    </source>
</reference>
<dbReference type="Pfam" id="PF04016">
    <property type="entry name" value="DUF364"/>
    <property type="match status" value="1"/>
</dbReference>
<sequence>MHKCIFYENLLEKFKKIVEENELLNEQISVKGRTLNTQEAIGNPVRKDYPIIKGKEKLMQAEFRGERGQAFTDMPGEFTGTIEEIINRPIQTNFDRAVFISTLNAVCKYLNIADRSIHCKDEEPEECAKKLVEHIEEKYGLPKIALIGLQPAMLQRLSENFHVRVVDLDKEKIGEEKFGVKIENAEEKTEDVLNWCELIVATGSTCANDTITKFLTEKPVIFFGTTISGSAALMNLNRFCPCSK</sequence>
<evidence type="ECO:0000313" key="3">
    <source>
        <dbReference type="Proteomes" id="UP001079657"/>
    </source>
</evidence>
<proteinExistence type="predicted"/>
<dbReference type="RefSeq" id="WP_268047519.1">
    <property type="nucleotide sequence ID" value="NZ_JAPQES010000001.1"/>
</dbReference>
<dbReference type="Proteomes" id="UP001079657">
    <property type="component" value="Unassembled WGS sequence"/>
</dbReference>
<feature type="domain" description="Putative heavy-metal chelation" evidence="1">
    <location>
        <begin position="142"/>
        <end position="222"/>
    </location>
</feature>